<protein>
    <submittedName>
        <fullName evidence="1">Uncharacterized protein</fullName>
    </submittedName>
</protein>
<reference evidence="1 2" key="1">
    <citation type="submission" date="2019-02" db="EMBL/GenBank/DDBJ databases">
        <title>Deep-cultivation of Planctomycetes and their phenomic and genomic characterization uncovers novel biology.</title>
        <authorList>
            <person name="Wiegand S."/>
            <person name="Jogler M."/>
            <person name="Boedeker C."/>
            <person name="Pinto D."/>
            <person name="Vollmers J."/>
            <person name="Rivas-Marin E."/>
            <person name="Kohn T."/>
            <person name="Peeters S.H."/>
            <person name="Heuer A."/>
            <person name="Rast P."/>
            <person name="Oberbeckmann S."/>
            <person name="Bunk B."/>
            <person name="Jeske O."/>
            <person name="Meyerdierks A."/>
            <person name="Storesund J.E."/>
            <person name="Kallscheuer N."/>
            <person name="Luecker S."/>
            <person name="Lage O.M."/>
            <person name="Pohl T."/>
            <person name="Merkel B.J."/>
            <person name="Hornburger P."/>
            <person name="Mueller R.-W."/>
            <person name="Bruemmer F."/>
            <person name="Labrenz M."/>
            <person name="Spormann A.M."/>
            <person name="Op Den Camp H."/>
            <person name="Overmann J."/>
            <person name="Amann R."/>
            <person name="Jetten M.S.M."/>
            <person name="Mascher T."/>
            <person name="Medema M.H."/>
            <person name="Devos D.P."/>
            <person name="Kaster A.-K."/>
            <person name="Ovreas L."/>
            <person name="Rohde M."/>
            <person name="Galperin M.Y."/>
            <person name="Jogler C."/>
        </authorList>
    </citation>
    <scope>NUCLEOTIDE SEQUENCE [LARGE SCALE GENOMIC DNA]</scope>
    <source>
        <strain evidence="1 2">Pla100</strain>
    </source>
</reference>
<keyword evidence="2" id="KW-1185">Reference proteome</keyword>
<dbReference type="Proteomes" id="UP000316213">
    <property type="component" value="Unassembled WGS sequence"/>
</dbReference>
<dbReference type="EMBL" id="SJPM01000002">
    <property type="protein sequence ID" value="TWU01618.1"/>
    <property type="molecule type" value="Genomic_DNA"/>
</dbReference>
<organism evidence="1 2">
    <name type="scientific">Neorhodopirellula pilleata</name>
    <dbReference type="NCBI Taxonomy" id="2714738"/>
    <lineage>
        <taxon>Bacteria</taxon>
        <taxon>Pseudomonadati</taxon>
        <taxon>Planctomycetota</taxon>
        <taxon>Planctomycetia</taxon>
        <taxon>Pirellulales</taxon>
        <taxon>Pirellulaceae</taxon>
        <taxon>Neorhodopirellula</taxon>
    </lineage>
</organism>
<evidence type="ECO:0000313" key="2">
    <source>
        <dbReference type="Proteomes" id="UP000316213"/>
    </source>
</evidence>
<gene>
    <name evidence="1" type="ORF">Pla100_13530</name>
</gene>
<dbReference type="AlphaFoldDB" id="A0A5C6AQ14"/>
<comment type="caution">
    <text evidence="1">The sequence shown here is derived from an EMBL/GenBank/DDBJ whole genome shotgun (WGS) entry which is preliminary data.</text>
</comment>
<accession>A0A5C6AQ14</accession>
<evidence type="ECO:0000313" key="1">
    <source>
        <dbReference type="EMBL" id="TWU01618.1"/>
    </source>
</evidence>
<proteinExistence type="predicted"/>
<sequence>MPPKLVMQTLNQLWLQLQKSNVQVAIGRYRDEQS</sequence>
<name>A0A5C6AQ14_9BACT</name>